<dbReference type="InterPro" id="IPR036291">
    <property type="entry name" value="NAD(P)-bd_dom_sf"/>
</dbReference>
<protein>
    <submittedName>
        <fullName evidence="2">Putative NADH-flavin reductase</fullName>
    </submittedName>
</protein>
<reference evidence="2 3" key="1">
    <citation type="submission" date="2018-07" db="EMBL/GenBank/DDBJ databases">
        <title>Genomic Encyclopedia of Type Strains, Phase IV (KMG-IV): sequencing the most valuable type-strain genomes for metagenomic binning, comparative biology and taxonomic classification.</title>
        <authorList>
            <person name="Goeker M."/>
        </authorList>
    </citation>
    <scope>NUCLEOTIDE SEQUENCE [LARGE SCALE GENOMIC DNA]</scope>
    <source>
        <strain evidence="2 3">DSM 44952</strain>
    </source>
</reference>
<dbReference type="Pfam" id="PF13460">
    <property type="entry name" value="NAD_binding_10"/>
    <property type="match status" value="1"/>
</dbReference>
<feature type="domain" description="NAD(P)-binding" evidence="1">
    <location>
        <begin position="7"/>
        <end position="206"/>
    </location>
</feature>
<dbReference type="InterPro" id="IPR016040">
    <property type="entry name" value="NAD(P)-bd_dom"/>
</dbReference>
<dbReference type="STRING" id="1210089.GCA_001613165_07221"/>
<name>A0A370GKL8_9NOCA</name>
<dbReference type="RefSeq" id="WP_068030578.1">
    <property type="nucleotide sequence ID" value="NZ_QQAZ01000026.1"/>
</dbReference>
<keyword evidence="3" id="KW-1185">Reference proteome</keyword>
<evidence type="ECO:0000259" key="1">
    <source>
        <dbReference type="Pfam" id="PF13460"/>
    </source>
</evidence>
<organism evidence="2 3">
    <name type="scientific">Nocardia mexicana</name>
    <dbReference type="NCBI Taxonomy" id="279262"/>
    <lineage>
        <taxon>Bacteria</taxon>
        <taxon>Bacillati</taxon>
        <taxon>Actinomycetota</taxon>
        <taxon>Actinomycetes</taxon>
        <taxon>Mycobacteriales</taxon>
        <taxon>Nocardiaceae</taxon>
        <taxon>Nocardia</taxon>
    </lineage>
</organism>
<dbReference type="InterPro" id="IPR051606">
    <property type="entry name" value="Polyketide_Oxido-like"/>
</dbReference>
<dbReference type="PANTHER" id="PTHR43355">
    <property type="entry name" value="FLAVIN REDUCTASE (NADPH)"/>
    <property type="match status" value="1"/>
</dbReference>
<dbReference type="GO" id="GO:0004074">
    <property type="term" value="F:biliverdin reductase [NAD(P)H] activity"/>
    <property type="evidence" value="ECO:0007669"/>
    <property type="project" value="TreeGrafter"/>
</dbReference>
<comment type="caution">
    <text evidence="2">The sequence shown here is derived from an EMBL/GenBank/DDBJ whole genome shotgun (WGS) entry which is preliminary data.</text>
</comment>
<sequence>MKVLVLGATGGTGAAVVTELLTRGHDVTAFSRHAEALLGRGNSSALHAVNGDATDPAAVDRVVAGNDAVVIALGITESPLRVRLRGPAHTHLDIRSRGTATAVAAMRRHGVRRLVVQSVYGIGPTAGRLRLSDKIFYPLLIGNQVADHDRQENIVRDSELEWTIVQPVHLNDEMPVPALVSPTGEVGGWHVPRATVGRVLADVVEKNEHPGASIAVSAARP</sequence>
<gene>
    <name evidence="2" type="ORF">DFR68_12621</name>
</gene>
<dbReference type="SUPFAM" id="SSF51735">
    <property type="entry name" value="NAD(P)-binding Rossmann-fold domains"/>
    <property type="match status" value="1"/>
</dbReference>
<dbReference type="Proteomes" id="UP000255355">
    <property type="component" value="Unassembled WGS sequence"/>
</dbReference>
<dbReference type="AlphaFoldDB" id="A0A370GKL8"/>
<proteinExistence type="predicted"/>
<accession>A0A370GKL8</accession>
<dbReference type="OrthoDB" id="3763081at2"/>
<dbReference type="PANTHER" id="PTHR43355:SF2">
    <property type="entry name" value="FLAVIN REDUCTASE (NADPH)"/>
    <property type="match status" value="1"/>
</dbReference>
<dbReference type="EMBL" id="QQAZ01000026">
    <property type="protein sequence ID" value="RDI42483.1"/>
    <property type="molecule type" value="Genomic_DNA"/>
</dbReference>
<dbReference type="GO" id="GO:0042602">
    <property type="term" value="F:riboflavin reductase (NADPH) activity"/>
    <property type="evidence" value="ECO:0007669"/>
    <property type="project" value="TreeGrafter"/>
</dbReference>
<dbReference type="Gene3D" id="3.40.50.720">
    <property type="entry name" value="NAD(P)-binding Rossmann-like Domain"/>
    <property type="match status" value="1"/>
</dbReference>
<evidence type="ECO:0000313" key="2">
    <source>
        <dbReference type="EMBL" id="RDI42483.1"/>
    </source>
</evidence>
<evidence type="ECO:0000313" key="3">
    <source>
        <dbReference type="Proteomes" id="UP000255355"/>
    </source>
</evidence>